<proteinExistence type="predicted"/>
<organism evidence="1 2">
    <name type="scientific">Variovorax guangxiensis</name>
    <dbReference type="NCBI Taxonomy" id="1775474"/>
    <lineage>
        <taxon>Bacteria</taxon>
        <taxon>Pseudomonadati</taxon>
        <taxon>Pseudomonadota</taxon>
        <taxon>Betaproteobacteria</taxon>
        <taxon>Burkholderiales</taxon>
        <taxon>Comamonadaceae</taxon>
        <taxon>Variovorax</taxon>
    </lineage>
</organism>
<dbReference type="Proteomes" id="UP000281118">
    <property type="component" value="Unassembled WGS sequence"/>
</dbReference>
<evidence type="ECO:0000313" key="1">
    <source>
        <dbReference type="EMBL" id="RUR71291.1"/>
    </source>
</evidence>
<comment type="caution">
    <text evidence="1">The sequence shown here is derived from an EMBL/GenBank/DDBJ whole genome shotgun (WGS) entry which is preliminary data.</text>
</comment>
<reference evidence="1 2" key="1">
    <citation type="submission" date="2018-12" db="EMBL/GenBank/DDBJ databases">
        <title>The genome sequences of Variovorax guangxiensis DSM 27352.</title>
        <authorList>
            <person name="Gao J."/>
            <person name="Sun J."/>
        </authorList>
    </citation>
    <scope>NUCLEOTIDE SEQUENCE [LARGE SCALE GENOMIC DNA]</scope>
    <source>
        <strain evidence="1 2">DSM 27352</strain>
    </source>
</reference>
<evidence type="ECO:0000313" key="2">
    <source>
        <dbReference type="Proteomes" id="UP000281118"/>
    </source>
</evidence>
<gene>
    <name evidence="1" type="ORF">EJP67_30025</name>
</gene>
<protein>
    <submittedName>
        <fullName evidence="1">DUF2845 domain-containing protein</fullName>
    </submittedName>
</protein>
<dbReference type="EMBL" id="RXFT01000019">
    <property type="protein sequence ID" value="RUR71291.1"/>
    <property type="molecule type" value="Genomic_DNA"/>
</dbReference>
<sequence>MDILVGLIVCVVLFSAGGAWIKSEARKRRRAALLEKYGDPEIVEGIMSCRFWQGQTEEQLNDSLGRPADVESRVMKTKHRQIWKYHPAGKNRYLLRVTLENGAVVGWEQK</sequence>
<dbReference type="RefSeq" id="WP_126025419.1">
    <property type="nucleotide sequence ID" value="NZ_RXFT01000019.1"/>
</dbReference>
<dbReference type="OrthoDB" id="9155427at2"/>
<name>A0A433MTS8_9BURK</name>
<dbReference type="AlphaFoldDB" id="A0A433MTS8"/>
<accession>A0A433MTS8</accession>